<feature type="transmembrane region" description="Helical" evidence="6">
    <location>
        <begin position="388"/>
        <end position="415"/>
    </location>
</feature>
<dbReference type="InterPro" id="IPR020846">
    <property type="entry name" value="MFS_dom"/>
</dbReference>
<feature type="transmembrane region" description="Helical" evidence="6">
    <location>
        <begin position="263"/>
        <end position="287"/>
    </location>
</feature>
<reference evidence="8" key="1">
    <citation type="journal article" date="2020" name="Stud. Mycol.">
        <title>101 Dothideomycetes genomes: a test case for predicting lifestyles and emergence of pathogens.</title>
        <authorList>
            <person name="Haridas S."/>
            <person name="Albert R."/>
            <person name="Binder M."/>
            <person name="Bloem J."/>
            <person name="Labutti K."/>
            <person name="Salamov A."/>
            <person name="Andreopoulos B."/>
            <person name="Baker S."/>
            <person name="Barry K."/>
            <person name="Bills G."/>
            <person name="Bluhm B."/>
            <person name="Cannon C."/>
            <person name="Castanera R."/>
            <person name="Culley D."/>
            <person name="Daum C."/>
            <person name="Ezra D."/>
            <person name="Gonzalez J."/>
            <person name="Henrissat B."/>
            <person name="Kuo A."/>
            <person name="Liang C."/>
            <person name="Lipzen A."/>
            <person name="Lutzoni F."/>
            <person name="Magnuson J."/>
            <person name="Mondo S."/>
            <person name="Nolan M."/>
            <person name="Ohm R."/>
            <person name="Pangilinan J."/>
            <person name="Park H.-J."/>
            <person name="Ramirez L."/>
            <person name="Alfaro M."/>
            <person name="Sun H."/>
            <person name="Tritt A."/>
            <person name="Yoshinaga Y."/>
            <person name="Zwiers L.-H."/>
            <person name="Turgeon B."/>
            <person name="Goodwin S."/>
            <person name="Spatafora J."/>
            <person name="Crous P."/>
            <person name="Grigoriev I."/>
        </authorList>
    </citation>
    <scope>NUCLEOTIDE SEQUENCE</scope>
    <source>
        <strain evidence="8">ATCC 36951</strain>
    </source>
</reference>
<dbReference type="PANTHER" id="PTHR23502:SF24">
    <property type="entry name" value="TRANSPORTER, PUTATIVE-RELATED"/>
    <property type="match status" value="1"/>
</dbReference>
<dbReference type="GeneID" id="54570213"/>
<keyword evidence="2 6" id="KW-0812">Transmembrane</keyword>
<feature type="transmembrane region" description="Helical" evidence="6">
    <location>
        <begin position="34"/>
        <end position="54"/>
    </location>
</feature>
<evidence type="ECO:0000313" key="9">
    <source>
        <dbReference type="Proteomes" id="UP000799537"/>
    </source>
</evidence>
<evidence type="ECO:0000256" key="4">
    <source>
        <dbReference type="ARBA" id="ARBA00023136"/>
    </source>
</evidence>
<feature type="transmembrane region" description="Helical" evidence="6">
    <location>
        <begin position="427"/>
        <end position="449"/>
    </location>
</feature>
<evidence type="ECO:0000259" key="7">
    <source>
        <dbReference type="PROSITE" id="PS50850"/>
    </source>
</evidence>
<dbReference type="SUPFAM" id="SSF103473">
    <property type="entry name" value="MFS general substrate transporter"/>
    <property type="match status" value="1"/>
</dbReference>
<feature type="compositionally biased region" description="Polar residues" evidence="5">
    <location>
        <begin position="1"/>
        <end position="15"/>
    </location>
</feature>
<feature type="domain" description="Major facilitator superfamily (MFS) profile" evidence="7">
    <location>
        <begin position="36"/>
        <end position="481"/>
    </location>
</feature>
<comment type="subcellular location">
    <subcellularLocation>
        <location evidence="1">Membrane</location>
        <topology evidence="1">Multi-pass membrane protein</topology>
    </subcellularLocation>
</comment>
<feature type="transmembrane region" description="Helical" evidence="6">
    <location>
        <begin position="364"/>
        <end position="382"/>
    </location>
</feature>
<proteinExistence type="predicted"/>
<keyword evidence="3 6" id="KW-1133">Transmembrane helix</keyword>
<dbReference type="PROSITE" id="PS50850">
    <property type="entry name" value="MFS"/>
    <property type="match status" value="1"/>
</dbReference>
<protein>
    <recommendedName>
        <fullName evidence="7">Major facilitator superfamily (MFS) profile domain-containing protein</fullName>
    </recommendedName>
</protein>
<keyword evidence="9" id="KW-1185">Reference proteome</keyword>
<gene>
    <name evidence="8" type="ORF">M409DRAFT_66436</name>
</gene>
<dbReference type="Proteomes" id="UP000799537">
    <property type="component" value="Unassembled WGS sequence"/>
</dbReference>
<accession>A0A6A6CI17</accession>
<dbReference type="Gene3D" id="1.20.1250.20">
    <property type="entry name" value="MFS general substrate transporter like domains"/>
    <property type="match status" value="1"/>
</dbReference>
<feature type="transmembrane region" description="Helical" evidence="6">
    <location>
        <begin position="101"/>
        <end position="121"/>
    </location>
</feature>
<dbReference type="GO" id="GO:0005886">
    <property type="term" value="C:plasma membrane"/>
    <property type="evidence" value="ECO:0007669"/>
    <property type="project" value="TreeGrafter"/>
</dbReference>
<dbReference type="InterPro" id="IPR011701">
    <property type="entry name" value="MFS"/>
</dbReference>
<keyword evidence="4 6" id="KW-0472">Membrane</keyword>
<evidence type="ECO:0000256" key="3">
    <source>
        <dbReference type="ARBA" id="ARBA00022989"/>
    </source>
</evidence>
<feature type="transmembrane region" description="Helical" evidence="6">
    <location>
        <begin position="455"/>
        <end position="476"/>
    </location>
</feature>
<feature type="transmembrane region" description="Helical" evidence="6">
    <location>
        <begin position="127"/>
        <end position="151"/>
    </location>
</feature>
<sequence length="498" mass="54702">MAQPSNDESTIQSVAKFTPDDPGNPRNWPAWRKWGIVLSIGLVDLTVSFGASGYSPASGSFADDFQIDHELAQLGLSLYVLGLAFGPMFIAPLSEYYGRTALYLIPYATFLVFLASTAVVQSLAGFFVLRFLSGTFASVTIANFGGTIADLWHRDQVGPAMNIFLWAAVCGSPLAFFLMCLVAQHHGWREVFWALFGICGILWLQMAIVLLAFNNETRHSVLLRRRAKRQNEVIPGEAQARSLKELFTVTLARPLRFLSTEMIVVFGALYNGFLYGLSFMFNGAFSIVFGGAGYGFDTLGIGCTFLGLVFGISIAPVIGIWQERYYQRRVHGDRKTSEGSESDALLGGNDTGKARYDPEARVQLGKVAAVLLPISLFLFAWTCPQEYGIHWIVPILATALFGFSFFTLIFMVAIYSEESYMQYSASALAGIGLVRNVAGAVFPMVGGVMFRNLGYQWAGTIIAALACLLAPIPFILERYGPQLRARSPFARSHVEDDE</sequence>
<feature type="transmembrane region" description="Helical" evidence="6">
    <location>
        <begin position="74"/>
        <end position="94"/>
    </location>
</feature>
<evidence type="ECO:0000256" key="2">
    <source>
        <dbReference type="ARBA" id="ARBA00022692"/>
    </source>
</evidence>
<organism evidence="8 9">
    <name type="scientific">Zasmidium cellare ATCC 36951</name>
    <dbReference type="NCBI Taxonomy" id="1080233"/>
    <lineage>
        <taxon>Eukaryota</taxon>
        <taxon>Fungi</taxon>
        <taxon>Dikarya</taxon>
        <taxon>Ascomycota</taxon>
        <taxon>Pezizomycotina</taxon>
        <taxon>Dothideomycetes</taxon>
        <taxon>Dothideomycetidae</taxon>
        <taxon>Mycosphaerellales</taxon>
        <taxon>Mycosphaerellaceae</taxon>
        <taxon>Zasmidium</taxon>
    </lineage>
</organism>
<feature type="region of interest" description="Disordered" evidence="5">
    <location>
        <begin position="1"/>
        <end position="26"/>
    </location>
</feature>
<evidence type="ECO:0000256" key="6">
    <source>
        <dbReference type="SAM" id="Phobius"/>
    </source>
</evidence>
<dbReference type="GO" id="GO:0022857">
    <property type="term" value="F:transmembrane transporter activity"/>
    <property type="evidence" value="ECO:0007669"/>
    <property type="project" value="InterPro"/>
</dbReference>
<feature type="transmembrane region" description="Helical" evidence="6">
    <location>
        <begin position="163"/>
        <end position="185"/>
    </location>
</feature>
<dbReference type="EMBL" id="ML993595">
    <property type="protein sequence ID" value="KAF2166907.1"/>
    <property type="molecule type" value="Genomic_DNA"/>
</dbReference>
<evidence type="ECO:0000256" key="1">
    <source>
        <dbReference type="ARBA" id="ARBA00004141"/>
    </source>
</evidence>
<dbReference type="PANTHER" id="PTHR23502">
    <property type="entry name" value="MAJOR FACILITATOR SUPERFAMILY"/>
    <property type="match status" value="1"/>
</dbReference>
<dbReference type="AlphaFoldDB" id="A0A6A6CI17"/>
<feature type="transmembrane region" description="Helical" evidence="6">
    <location>
        <begin position="191"/>
        <end position="213"/>
    </location>
</feature>
<dbReference type="OrthoDB" id="3936150at2759"/>
<name>A0A6A6CI17_ZASCE</name>
<dbReference type="InterPro" id="IPR036259">
    <property type="entry name" value="MFS_trans_sf"/>
</dbReference>
<dbReference type="RefSeq" id="XP_033667796.1">
    <property type="nucleotide sequence ID" value="XM_033816941.1"/>
</dbReference>
<feature type="transmembrane region" description="Helical" evidence="6">
    <location>
        <begin position="299"/>
        <end position="321"/>
    </location>
</feature>
<evidence type="ECO:0000313" key="8">
    <source>
        <dbReference type="EMBL" id="KAF2166907.1"/>
    </source>
</evidence>
<dbReference type="Pfam" id="PF07690">
    <property type="entry name" value="MFS_1"/>
    <property type="match status" value="1"/>
</dbReference>
<evidence type="ECO:0000256" key="5">
    <source>
        <dbReference type="SAM" id="MobiDB-lite"/>
    </source>
</evidence>